<evidence type="ECO:0000256" key="2">
    <source>
        <dbReference type="ARBA" id="ARBA00022475"/>
    </source>
</evidence>
<keyword evidence="2" id="KW-1003">Cell membrane</keyword>
<dbReference type="Pfam" id="PF17200">
    <property type="entry name" value="sCache_2"/>
    <property type="match status" value="1"/>
</dbReference>
<dbReference type="InterPro" id="IPR033480">
    <property type="entry name" value="sCache_2"/>
</dbReference>
<dbReference type="STRING" id="1838286.Verru16b_02855"/>
<dbReference type="RefSeq" id="WP_069962880.1">
    <property type="nucleotide sequence ID" value="NZ_CP016094.1"/>
</dbReference>
<evidence type="ECO:0000256" key="1">
    <source>
        <dbReference type="ARBA" id="ARBA00004651"/>
    </source>
</evidence>
<evidence type="ECO:0000259" key="11">
    <source>
        <dbReference type="PROSITE" id="PS50111"/>
    </source>
</evidence>
<evidence type="ECO:0000313" key="12">
    <source>
        <dbReference type="EMBL" id="AOS45767.1"/>
    </source>
</evidence>
<comment type="similarity">
    <text evidence="7">Belongs to the methyl-accepting chemotaxis (MCP) protein family.</text>
</comment>
<dbReference type="PRINTS" id="PR00260">
    <property type="entry name" value="CHEMTRNSDUCR"/>
</dbReference>
<dbReference type="GO" id="GO:0006935">
    <property type="term" value="P:chemotaxis"/>
    <property type="evidence" value="ECO:0007669"/>
    <property type="project" value="InterPro"/>
</dbReference>
<feature type="transmembrane region" description="Helical" evidence="10">
    <location>
        <begin position="213"/>
        <end position="235"/>
    </location>
</feature>
<evidence type="ECO:0000256" key="5">
    <source>
        <dbReference type="ARBA" id="ARBA00022989"/>
    </source>
</evidence>
<keyword evidence="5 10" id="KW-1133">Transmembrane helix</keyword>
<dbReference type="GO" id="GO:0004888">
    <property type="term" value="F:transmembrane signaling receptor activity"/>
    <property type="evidence" value="ECO:0007669"/>
    <property type="project" value="InterPro"/>
</dbReference>
<reference evidence="12 13" key="1">
    <citation type="submission" date="2016-06" db="EMBL/GenBank/DDBJ databases">
        <title>Three novel species with peptidoglycan cell walls form the new genus Lacunisphaera gen. nov. in the family Opitutaceae of the verrucomicrobial subdivision 4.</title>
        <authorList>
            <person name="Rast P."/>
            <person name="Gloeckner I."/>
            <person name="Jogler M."/>
            <person name="Boedeker C."/>
            <person name="Jeske O."/>
            <person name="Wiegand S."/>
            <person name="Reinhardt R."/>
            <person name="Schumann P."/>
            <person name="Rohde M."/>
            <person name="Spring S."/>
            <person name="Gloeckner F.O."/>
            <person name="Jogler C."/>
        </authorList>
    </citation>
    <scope>NUCLEOTIDE SEQUENCE [LARGE SCALE GENOMIC DNA]</scope>
    <source>
        <strain evidence="12 13">IG16b</strain>
    </source>
</reference>
<dbReference type="AlphaFoldDB" id="A0A1D8AY18"/>
<dbReference type="InterPro" id="IPR004090">
    <property type="entry name" value="Chemotax_Me-accpt_rcpt"/>
</dbReference>
<accession>A0A1D8AY18</accession>
<comment type="subcellular location">
    <subcellularLocation>
        <location evidence="1">Cell membrane</location>
        <topology evidence="1">Multi-pass membrane protein</topology>
    </subcellularLocation>
</comment>
<evidence type="ECO:0000313" key="13">
    <source>
        <dbReference type="Proteomes" id="UP000095228"/>
    </source>
</evidence>
<sequence>MSRAARSPARTTSLRLKLLLLPLLCLLGLIVLQVSNLYTNRQVSTKVIEPSFAKQTMAGHANLLQVAVEIEAATLASQIRTLPTREEQIAAIIAETDPIRFFADRSGYFFVYDFSGTRINVPVNKAGNGKNFLAIQDSKGTRFVEELINQGRKGGGFTRYFFEKEGHGIQPKLAYSTLIPGTDFIIGTGVYIDNVEAELALLNAEVTRRSRDYLLLTIGLFAAILVVTVAVSIWISETTGRSIRAVITDLSAGSDQITAAAGQVSTSSQSLASGSGVQAASLEETSASLVEMSSMTRRNSDNATKATSLARTAREAADAGAADMQLMGRAMADIKGSSDDIAKIIKTIDEIAFQTNILALNAAVEAARAGEAGAGFAVVAEEVRALAQRAASASRETSAKIEAAISKTTQGVAISDQVNARLSVIVSQVREVDALIHEVAAASREQNQGVGQINAAVSEMDRVVQSNAASAEESAAAAEELNAQALSVNEIVTNLRRLVDGGRAPAVATDSFAPPPAPPSTRPRSAANRPQPVLA</sequence>
<keyword evidence="8" id="KW-0807">Transducer</keyword>
<evidence type="ECO:0000256" key="6">
    <source>
        <dbReference type="ARBA" id="ARBA00023136"/>
    </source>
</evidence>
<evidence type="ECO:0000256" key="4">
    <source>
        <dbReference type="ARBA" id="ARBA00022692"/>
    </source>
</evidence>
<dbReference type="EMBL" id="CP016094">
    <property type="protein sequence ID" value="AOS45767.1"/>
    <property type="molecule type" value="Genomic_DNA"/>
</dbReference>
<evidence type="ECO:0000256" key="10">
    <source>
        <dbReference type="SAM" id="Phobius"/>
    </source>
</evidence>
<feature type="region of interest" description="Disordered" evidence="9">
    <location>
        <begin position="506"/>
        <end position="535"/>
    </location>
</feature>
<feature type="domain" description="Methyl-accepting transducer" evidence="11">
    <location>
        <begin position="253"/>
        <end position="482"/>
    </location>
</feature>
<proteinExistence type="inferred from homology"/>
<protein>
    <submittedName>
        <fullName evidence="12">Methyl-accepting chemotaxis protein IV</fullName>
    </submittedName>
</protein>
<keyword evidence="6 10" id="KW-0472">Membrane</keyword>
<dbReference type="Pfam" id="PF00015">
    <property type="entry name" value="MCPsignal"/>
    <property type="match status" value="1"/>
</dbReference>
<keyword evidence="13" id="KW-1185">Reference proteome</keyword>
<dbReference type="SUPFAM" id="SSF58104">
    <property type="entry name" value="Methyl-accepting chemotaxis protein (MCP) signaling domain"/>
    <property type="match status" value="1"/>
</dbReference>
<dbReference type="KEGG" id="obg:Verru16b_02855"/>
<name>A0A1D8AY18_9BACT</name>
<dbReference type="InterPro" id="IPR004089">
    <property type="entry name" value="MCPsignal_dom"/>
</dbReference>
<dbReference type="Gene3D" id="3.30.450.20">
    <property type="entry name" value="PAS domain"/>
    <property type="match status" value="1"/>
</dbReference>
<keyword evidence="3" id="KW-0488">Methylation</keyword>
<dbReference type="InterPro" id="IPR051310">
    <property type="entry name" value="MCP_chemotaxis"/>
</dbReference>
<dbReference type="Proteomes" id="UP000095228">
    <property type="component" value="Chromosome"/>
</dbReference>
<dbReference type="SMART" id="SM01049">
    <property type="entry name" value="Cache_2"/>
    <property type="match status" value="1"/>
</dbReference>
<evidence type="ECO:0000256" key="9">
    <source>
        <dbReference type="SAM" id="MobiDB-lite"/>
    </source>
</evidence>
<evidence type="ECO:0000256" key="8">
    <source>
        <dbReference type="PROSITE-ProRule" id="PRU00284"/>
    </source>
</evidence>
<gene>
    <name evidence="12" type="primary">tap_6</name>
    <name evidence="12" type="ORF">Verru16b_02855</name>
</gene>
<evidence type="ECO:0000256" key="3">
    <source>
        <dbReference type="ARBA" id="ARBA00022481"/>
    </source>
</evidence>
<evidence type="ECO:0000256" key="7">
    <source>
        <dbReference type="ARBA" id="ARBA00029447"/>
    </source>
</evidence>
<organism evidence="12 13">
    <name type="scientific">Lacunisphaera limnophila</name>
    <dbReference type="NCBI Taxonomy" id="1838286"/>
    <lineage>
        <taxon>Bacteria</taxon>
        <taxon>Pseudomonadati</taxon>
        <taxon>Verrucomicrobiota</taxon>
        <taxon>Opitutia</taxon>
        <taxon>Opitutales</taxon>
        <taxon>Opitutaceae</taxon>
        <taxon>Lacunisphaera</taxon>
    </lineage>
</organism>
<keyword evidence="4 10" id="KW-0812">Transmembrane</keyword>
<dbReference type="PROSITE" id="PS50111">
    <property type="entry name" value="CHEMOTAXIS_TRANSDUC_2"/>
    <property type="match status" value="1"/>
</dbReference>
<dbReference type="GO" id="GO:0005886">
    <property type="term" value="C:plasma membrane"/>
    <property type="evidence" value="ECO:0007669"/>
    <property type="project" value="UniProtKB-SubCell"/>
</dbReference>
<dbReference type="GO" id="GO:0007165">
    <property type="term" value="P:signal transduction"/>
    <property type="evidence" value="ECO:0007669"/>
    <property type="project" value="UniProtKB-KW"/>
</dbReference>
<dbReference type="Gene3D" id="1.10.287.950">
    <property type="entry name" value="Methyl-accepting chemotaxis protein"/>
    <property type="match status" value="1"/>
</dbReference>
<dbReference type="PANTHER" id="PTHR43531:SF14">
    <property type="entry name" value="METHYL-ACCEPTING CHEMOTAXIS PROTEIN I-RELATED"/>
    <property type="match status" value="1"/>
</dbReference>
<feature type="compositionally biased region" description="Low complexity" evidence="9">
    <location>
        <begin position="522"/>
        <end position="535"/>
    </location>
</feature>
<dbReference type="SMART" id="SM00283">
    <property type="entry name" value="MA"/>
    <property type="match status" value="1"/>
</dbReference>
<dbReference type="PANTHER" id="PTHR43531">
    <property type="entry name" value="PROTEIN ICFG"/>
    <property type="match status" value="1"/>
</dbReference>